<dbReference type="Gene3D" id="1.10.150.900">
    <property type="match status" value="1"/>
</dbReference>
<sequence length="493" mass="52666">MFMRWMWRMVMGVVAALLLLLVVMLVNTLRLPSPPPLAQRAPTPPAGLEAAAERLAAAVRIPTVSHGEESNDGVNNFPALHKLLETSFPLTHAKLKRELVGDSLLYTWQGSDPSLAPILITAHMDTVPVEPGTEAKWSHPPFSGAIADGYVWGRGTLDMKHVVMATLEAVESLLAQGYQPRRTILLAYGHDEEKGGKQGAAKITELLQQRKIHAEFSMDEGLVILNGFIPGAERPVAQIGLSEKGYMTLELSAKADGGHSSMPPQWTAVGRISRAVAQLEQHPMPASLDGPGGIGLRTMAPVLPFATRFAIANEWLLSPLILRQLDAAPATSAMTRTTTAPTMVSGGVKENVLPSEARAIVNFRLAPGDSVDDVEKHTVAAINDPAVQVRRAGSTAATAATPVADMHSPGYQLIASTVGKVAPEALVGPGLVLAGTDSRHYGLVSDAAFRFVPVRMTPTDVPRIHGTDERISIVNYGEMISFYQALLSEGAAR</sequence>
<dbReference type="Proteomes" id="UP000433309">
    <property type="component" value="Unassembled WGS sequence"/>
</dbReference>
<keyword evidence="8" id="KW-1185">Reference proteome</keyword>
<dbReference type="InterPro" id="IPR011650">
    <property type="entry name" value="Peptidase_M20_dimer"/>
</dbReference>
<dbReference type="GO" id="GO:0016811">
    <property type="term" value="F:hydrolase activity, acting on carbon-nitrogen (but not peptide) bonds, in linear amides"/>
    <property type="evidence" value="ECO:0007669"/>
    <property type="project" value="TreeGrafter"/>
</dbReference>
<accession>A0A6I2L9P9</accession>
<comment type="caution">
    <text evidence="7">The sequence shown here is derived from an EMBL/GenBank/DDBJ whole genome shotgun (WGS) entry which is preliminary data.</text>
</comment>
<dbReference type="PROSITE" id="PS00758">
    <property type="entry name" value="ARGE_DAPE_CPG2_1"/>
    <property type="match status" value="1"/>
</dbReference>
<dbReference type="PANTHER" id="PTHR45962">
    <property type="entry name" value="N-FATTY-ACYL-AMINO ACID SYNTHASE/HYDROLASE PM20D1"/>
    <property type="match status" value="1"/>
</dbReference>
<keyword evidence="3" id="KW-0479">Metal-binding</keyword>
<evidence type="ECO:0000313" key="7">
    <source>
        <dbReference type="EMBL" id="MRW94520.1"/>
    </source>
</evidence>
<dbReference type="InterPro" id="IPR047177">
    <property type="entry name" value="Pept_M20A"/>
</dbReference>
<dbReference type="FunFam" id="3.40.630.10:FF:000027">
    <property type="entry name" value="N-fatty-acyl-amino acid synthase/hydrolase PM20D1"/>
    <property type="match status" value="1"/>
</dbReference>
<dbReference type="GO" id="GO:0046872">
    <property type="term" value="F:metal ion binding"/>
    <property type="evidence" value="ECO:0007669"/>
    <property type="project" value="UniProtKB-KW"/>
</dbReference>
<dbReference type="GO" id="GO:0008233">
    <property type="term" value="F:peptidase activity"/>
    <property type="evidence" value="ECO:0007669"/>
    <property type="project" value="UniProtKB-KW"/>
</dbReference>
<protein>
    <submittedName>
        <fullName evidence="7">M20 family peptidase</fullName>
    </submittedName>
</protein>
<evidence type="ECO:0000256" key="1">
    <source>
        <dbReference type="ARBA" id="ARBA00006247"/>
    </source>
</evidence>
<evidence type="ECO:0000313" key="8">
    <source>
        <dbReference type="Proteomes" id="UP000433309"/>
    </source>
</evidence>
<dbReference type="SUPFAM" id="SSF53187">
    <property type="entry name" value="Zn-dependent exopeptidases"/>
    <property type="match status" value="1"/>
</dbReference>
<evidence type="ECO:0000256" key="4">
    <source>
        <dbReference type="ARBA" id="ARBA00022801"/>
    </source>
</evidence>
<dbReference type="GO" id="GO:0006520">
    <property type="term" value="P:amino acid metabolic process"/>
    <property type="evidence" value="ECO:0007669"/>
    <property type="project" value="TreeGrafter"/>
</dbReference>
<dbReference type="RefSeq" id="WP_154383397.1">
    <property type="nucleotide sequence ID" value="NZ_WKJK01000029.1"/>
</dbReference>
<keyword evidence="5" id="KW-0862">Zinc</keyword>
<proteinExistence type="inferred from homology"/>
<dbReference type="Gene3D" id="3.30.70.360">
    <property type="match status" value="1"/>
</dbReference>
<dbReference type="GO" id="GO:0006508">
    <property type="term" value="P:proteolysis"/>
    <property type="evidence" value="ECO:0007669"/>
    <property type="project" value="UniProtKB-KW"/>
</dbReference>
<evidence type="ECO:0000256" key="3">
    <source>
        <dbReference type="ARBA" id="ARBA00022723"/>
    </source>
</evidence>
<dbReference type="Pfam" id="PF07687">
    <property type="entry name" value="M20_dimer"/>
    <property type="match status" value="1"/>
</dbReference>
<dbReference type="InterPro" id="IPR036264">
    <property type="entry name" value="Bact_exopeptidase_dim_dom"/>
</dbReference>
<keyword evidence="4" id="KW-0378">Hydrolase</keyword>
<dbReference type="GO" id="GO:0043605">
    <property type="term" value="P:amide catabolic process"/>
    <property type="evidence" value="ECO:0007669"/>
    <property type="project" value="TreeGrafter"/>
</dbReference>
<gene>
    <name evidence="7" type="ORF">GJ699_31585</name>
</gene>
<dbReference type="AlphaFoldDB" id="A0A6I2L9P9"/>
<organism evidence="7 8">
    <name type="scientific">Duganella guangzhouensis</name>
    <dbReference type="NCBI Taxonomy" id="2666084"/>
    <lineage>
        <taxon>Bacteria</taxon>
        <taxon>Pseudomonadati</taxon>
        <taxon>Pseudomonadota</taxon>
        <taxon>Betaproteobacteria</taxon>
        <taxon>Burkholderiales</taxon>
        <taxon>Oxalobacteraceae</taxon>
        <taxon>Telluria group</taxon>
        <taxon>Duganella</taxon>
    </lineage>
</organism>
<dbReference type="Gene3D" id="3.40.630.10">
    <property type="entry name" value="Zn peptidases"/>
    <property type="match status" value="1"/>
</dbReference>
<dbReference type="EMBL" id="WKJK01000029">
    <property type="protein sequence ID" value="MRW94520.1"/>
    <property type="molecule type" value="Genomic_DNA"/>
</dbReference>
<dbReference type="InterPro" id="IPR001261">
    <property type="entry name" value="ArgE/DapE_CS"/>
</dbReference>
<dbReference type="InterPro" id="IPR002933">
    <property type="entry name" value="Peptidase_M20"/>
</dbReference>
<evidence type="ECO:0000256" key="5">
    <source>
        <dbReference type="ARBA" id="ARBA00022833"/>
    </source>
</evidence>
<dbReference type="NCBIfam" id="NF006113">
    <property type="entry name" value="PRK08262.1-4"/>
    <property type="match status" value="1"/>
</dbReference>
<feature type="domain" description="Peptidase M20 dimerisation" evidence="6">
    <location>
        <begin position="242"/>
        <end position="388"/>
    </location>
</feature>
<dbReference type="SUPFAM" id="SSF55031">
    <property type="entry name" value="Bacterial exopeptidase dimerisation domain"/>
    <property type="match status" value="1"/>
</dbReference>
<comment type="similarity">
    <text evidence="1">Belongs to the peptidase M20A family.</text>
</comment>
<reference evidence="7 8" key="1">
    <citation type="submission" date="2019-11" db="EMBL/GenBank/DDBJ databases">
        <title>Novel species isolated from a subtropical stream in China.</title>
        <authorList>
            <person name="Lu H."/>
        </authorList>
    </citation>
    <scope>NUCLEOTIDE SEQUENCE [LARGE SCALE GENOMIC DNA]</scope>
    <source>
        <strain evidence="7 8">FT80W</strain>
    </source>
</reference>
<keyword evidence="2" id="KW-0645">Protease</keyword>
<dbReference type="GO" id="GO:0043604">
    <property type="term" value="P:amide biosynthetic process"/>
    <property type="evidence" value="ECO:0007669"/>
    <property type="project" value="TreeGrafter"/>
</dbReference>
<dbReference type="PANTHER" id="PTHR45962:SF1">
    <property type="entry name" value="N-FATTY-ACYL-AMINO ACID SYNTHASE_HYDROLASE PM20D1"/>
    <property type="match status" value="1"/>
</dbReference>
<evidence type="ECO:0000259" key="6">
    <source>
        <dbReference type="Pfam" id="PF07687"/>
    </source>
</evidence>
<dbReference type="Pfam" id="PF01546">
    <property type="entry name" value="Peptidase_M20"/>
    <property type="match status" value="1"/>
</dbReference>
<name>A0A6I2L9P9_9BURK</name>
<evidence type="ECO:0000256" key="2">
    <source>
        <dbReference type="ARBA" id="ARBA00022670"/>
    </source>
</evidence>